<feature type="region of interest" description="Disordered" evidence="1">
    <location>
        <begin position="1"/>
        <end position="28"/>
    </location>
</feature>
<reference evidence="2" key="2">
    <citation type="journal article" date="2015" name="Fish Shellfish Immunol.">
        <title>Early steps in the European eel (Anguilla anguilla)-Vibrio vulnificus interaction in the gills: Role of the RtxA13 toxin.</title>
        <authorList>
            <person name="Callol A."/>
            <person name="Pajuelo D."/>
            <person name="Ebbesson L."/>
            <person name="Teles M."/>
            <person name="MacKenzie S."/>
            <person name="Amaro C."/>
        </authorList>
    </citation>
    <scope>NUCLEOTIDE SEQUENCE</scope>
</reference>
<feature type="compositionally biased region" description="Polar residues" evidence="1">
    <location>
        <begin position="15"/>
        <end position="28"/>
    </location>
</feature>
<evidence type="ECO:0000256" key="1">
    <source>
        <dbReference type="SAM" id="MobiDB-lite"/>
    </source>
</evidence>
<name>A0A0E9SHX8_ANGAN</name>
<sequence>MSCRSPLMKPCNQVFRHSTTKPPRNINK</sequence>
<dbReference type="AlphaFoldDB" id="A0A0E9SHX8"/>
<accession>A0A0E9SHX8</accession>
<evidence type="ECO:0000313" key="2">
    <source>
        <dbReference type="EMBL" id="JAH40979.1"/>
    </source>
</evidence>
<organism evidence="2">
    <name type="scientific">Anguilla anguilla</name>
    <name type="common">European freshwater eel</name>
    <name type="synonym">Muraena anguilla</name>
    <dbReference type="NCBI Taxonomy" id="7936"/>
    <lineage>
        <taxon>Eukaryota</taxon>
        <taxon>Metazoa</taxon>
        <taxon>Chordata</taxon>
        <taxon>Craniata</taxon>
        <taxon>Vertebrata</taxon>
        <taxon>Euteleostomi</taxon>
        <taxon>Actinopterygii</taxon>
        <taxon>Neopterygii</taxon>
        <taxon>Teleostei</taxon>
        <taxon>Anguilliformes</taxon>
        <taxon>Anguillidae</taxon>
        <taxon>Anguilla</taxon>
    </lineage>
</organism>
<dbReference type="EMBL" id="GBXM01067598">
    <property type="protein sequence ID" value="JAH40979.1"/>
    <property type="molecule type" value="Transcribed_RNA"/>
</dbReference>
<proteinExistence type="predicted"/>
<reference evidence="2" key="1">
    <citation type="submission" date="2014-11" db="EMBL/GenBank/DDBJ databases">
        <authorList>
            <person name="Amaro Gonzalez C."/>
        </authorList>
    </citation>
    <scope>NUCLEOTIDE SEQUENCE</scope>
</reference>
<protein>
    <submittedName>
        <fullName evidence="2">Uncharacterized protein</fullName>
    </submittedName>
</protein>